<evidence type="ECO:0000313" key="5">
    <source>
        <dbReference type="EMBL" id="NEV86469.1"/>
    </source>
</evidence>
<evidence type="ECO:0000313" key="4">
    <source>
        <dbReference type="EMBL" id="MFI0572196.1"/>
    </source>
</evidence>
<dbReference type="Gene3D" id="3.30.10.20">
    <property type="match status" value="1"/>
</dbReference>
<evidence type="ECO:0000256" key="1">
    <source>
        <dbReference type="SAM" id="MobiDB-lite"/>
    </source>
</evidence>
<evidence type="ECO:0000313" key="6">
    <source>
        <dbReference type="Proteomes" id="UP001610810"/>
    </source>
</evidence>
<protein>
    <submittedName>
        <fullName evidence="5">PASTA domain-containing protein</fullName>
    </submittedName>
</protein>
<comment type="caution">
    <text evidence="5">The sequence shown here is derived from an EMBL/GenBank/DDBJ whole genome shotgun (WGS) entry which is preliminary data.</text>
</comment>
<feature type="compositionally biased region" description="Low complexity" evidence="1">
    <location>
        <begin position="50"/>
        <end position="81"/>
    </location>
</feature>
<dbReference type="Proteomes" id="UP001610810">
    <property type="component" value="Unassembled WGS sequence"/>
</dbReference>
<keyword evidence="6" id="KW-1185">Reference proteome</keyword>
<dbReference type="Pfam" id="PF03793">
    <property type="entry name" value="PASTA"/>
    <property type="match status" value="1"/>
</dbReference>
<reference evidence="4 6" key="2">
    <citation type="submission" date="2024-10" db="EMBL/GenBank/DDBJ databases">
        <authorList>
            <person name="Wannawong T."/>
            <person name="Kuncharoen N."/>
            <person name="Mhuantong W."/>
        </authorList>
    </citation>
    <scope>NUCLEOTIDE SEQUENCE [LARGE SCALE GENOMIC DNA]</scope>
    <source>
        <strain evidence="4 6">CALK1-4</strain>
    </source>
</reference>
<reference evidence="5" key="1">
    <citation type="journal article" date="2020" name="Microorganisms">
        <title>Isolation, Genomic and Metabolomic Characterization of Streptomyces tendae VITAKN with Quorum Sensing Inhibitory Activity from Southern India.</title>
        <authorList>
            <person name="Ishaque N.M."/>
            <person name="Burgsdorf I."/>
            <person name="Limlingan Malit J.J."/>
            <person name="Saha S."/>
            <person name="Teta R."/>
            <person name="Ewe D."/>
            <person name="Kannabiran K."/>
            <person name="Hrouzek P."/>
            <person name="Steindler L."/>
            <person name="Costantino V."/>
            <person name="Saurav K."/>
        </authorList>
    </citation>
    <scope>NUCLEOTIDE SEQUENCE</scope>
    <source>
        <strain evidence="5">VITAKN</strain>
    </source>
</reference>
<name>A0A6B3QE62_STRTE</name>
<dbReference type="RefSeq" id="WP_164457911.1">
    <property type="nucleotide sequence ID" value="NZ_JAAIFS010000001.1"/>
</dbReference>
<keyword evidence="2" id="KW-1133">Transmembrane helix</keyword>
<feature type="region of interest" description="Disordered" evidence="1">
    <location>
        <begin position="40"/>
        <end position="91"/>
    </location>
</feature>
<keyword evidence="2" id="KW-0812">Transmembrane</keyword>
<feature type="domain" description="PASTA" evidence="3">
    <location>
        <begin position="89"/>
        <end position="163"/>
    </location>
</feature>
<accession>A0A6B3QE62</accession>
<proteinExistence type="predicted"/>
<organism evidence="5">
    <name type="scientific">Streptomyces tendae</name>
    <dbReference type="NCBI Taxonomy" id="1932"/>
    <lineage>
        <taxon>Bacteria</taxon>
        <taxon>Bacillati</taxon>
        <taxon>Actinomycetota</taxon>
        <taxon>Actinomycetes</taxon>
        <taxon>Kitasatosporales</taxon>
        <taxon>Streptomycetaceae</taxon>
        <taxon>Streptomyces</taxon>
    </lineage>
</organism>
<dbReference type="AlphaFoldDB" id="A0A6B3QE62"/>
<dbReference type="EMBL" id="JBIQWK010000003">
    <property type="protein sequence ID" value="MFI0572196.1"/>
    <property type="molecule type" value="Genomic_DNA"/>
</dbReference>
<feature type="transmembrane region" description="Helical" evidence="2">
    <location>
        <begin position="21"/>
        <end position="40"/>
    </location>
</feature>
<evidence type="ECO:0000256" key="2">
    <source>
        <dbReference type="SAM" id="Phobius"/>
    </source>
</evidence>
<keyword evidence="2" id="KW-0472">Membrane</keyword>
<sequence length="165" mass="17600">MSNLHPPLDEKPAKKPLYKRTGFWIGVAVVAVIGAAANAGQDNTNTDAKPQPAVTVTETATPAAPVKESAAPNTETTPTAEEPVEDTSNVEKELEPVPDVVGMNHAEAMRQLHSKGFLVNEESISPGNTFIINNSNWQVCRQDPQPGATDVLRVAIYSVKLAESC</sequence>
<gene>
    <name evidence="4" type="ORF">ACH3YB_11185</name>
    <name evidence="5" type="ORF">GUR47_07235</name>
</gene>
<dbReference type="PROSITE" id="PS51178">
    <property type="entry name" value="PASTA"/>
    <property type="match status" value="1"/>
</dbReference>
<dbReference type="InterPro" id="IPR005543">
    <property type="entry name" value="PASTA_dom"/>
</dbReference>
<evidence type="ECO:0000259" key="3">
    <source>
        <dbReference type="PROSITE" id="PS51178"/>
    </source>
</evidence>
<dbReference type="EMBL" id="JAAIFS010000001">
    <property type="protein sequence ID" value="NEV86469.1"/>
    <property type="molecule type" value="Genomic_DNA"/>
</dbReference>
<dbReference type="CDD" id="cd06577">
    <property type="entry name" value="PASTA_pknB"/>
    <property type="match status" value="1"/>
</dbReference>